<keyword evidence="1" id="KW-1133">Transmembrane helix</keyword>
<dbReference type="RefSeq" id="WP_130429186.1">
    <property type="nucleotide sequence ID" value="NZ_CP034841.1"/>
</dbReference>
<name>A0A4P6MLR5_9BACT</name>
<keyword evidence="1" id="KW-0472">Membrane</keyword>
<protein>
    <submittedName>
        <fullName evidence="2">Uncharacterized protein</fullName>
    </submittedName>
</protein>
<sequence length="75" mass="8735">MRNKNKPNQSTIFKNYSKDKLIKILAVIFIVIFLTIIAVCIAYIADFLIYKGTQENGLLLTTQQRAHGIFRWFNN</sequence>
<evidence type="ECO:0000313" key="2">
    <source>
        <dbReference type="EMBL" id="QBF34408.1"/>
    </source>
</evidence>
<evidence type="ECO:0000313" key="3">
    <source>
        <dbReference type="Proteomes" id="UP000289326"/>
    </source>
</evidence>
<keyword evidence="3" id="KW-1185">Reference proteome</keyword>
<proteinExistence type="predicted"/>
<gene>
    <name evidence="2" type="ORF">EG856_00460</name>
</gene>
<accession>A0A4P6MLR5</accession>
<keyword evidence="1" id="KW-0812">Transmembrane</keyword>
<evidence type="ECO:0000256" key="1">
    <source>
        <dbReference type="SAM" id="Phobius"/>
    </source>
</evidence>
<dbReference type="Proteomes" id="UP000289326">
    <property type="component" value="Chromosome"/>
</dbReference>
<dbReference type="OrthoDB" id="401253at2"/>
<dbReference type="AlphaFoldDB" id="A0A4P6MLR5"/>
<organism evidence="2 3">
    <name type="scientific">Mycoplasmopsis phocirhinis</name>
    <dbReference type="NCBI Taxonomy" id="142650"/>
    <lineage>
        <taxon>Bacteria</taxon>
        <taxon>Bacillati</taxon>
        <taxon>Mycoplasmatota</taxon>
        <taxon>Mycoplasmoidales</taxon>
        <taxon>Metamycoplasmataceae</taxon>
        <taxon>Mycoplasmopsis</taxon>
    </lineage>
</organism>
<feature type="transmembrane region" description="Helical" evidence="1">
    <location>
        <begin position="21"/>
        <end position="45"/>
    </location>
</feature>
<dbReference type="EMBL" id="CP034841">
    <property type="protein sequence ID" value="QBF34408.1"/>
    <property type="molecule type" value="Genomic_DNA"/>
</dbReference>
<dbReference type="KEGG" id="mphi:EG856_00460"/>
<reference evidence="2 3" key="1">
    <citation type="submission" date="2019-01" db="EMBL/GenBank/DDBJ databases">
        <title>Complete sequence and annotation of the Mycoplasma phocirhinis strain 852T genome.</title>
        <authorList>
            <person name="Frasca S.Jr."/>
            <person name="Kutish G.F."/>
            <person name="Castellanos Gell J."/>
            <person name="Michaels D.L."/>
            <person name="Brown D.R."/>
        </authorList>
    </citation>
    <scope>NUCLEOTIDE SEQUENCE [LARGE SCALE GENOMIC DNA]</scope>
    <source>
        <strain evidence="2 3">852</strain>
    </source>
</reference>